<protein>
    <submittedName>
        <fullName evidence="1">Uncharacterized protein</fullName>
    </submittedName>
</protein>
<accession>A0A3P7MLT6</accession>
<dbReference type="AlphaFoldDB" id="A0A3P7MLT6"/>
<organism evidence="1 2">
    <name type="scientific">Dibothriocephalus latus</name>
    <name type="common">Fish tapeworm</name>
    <name type="synonym">Diphyllobothrium latum</name>
    <dbReference type="NCBI Taxonomy" id="60516"/>
    <lineage>
        <taxon>Eukaryota</taxon>
        <taxon>Metazoa</taxon>
        <taxon>Spiralia</taxon>
        <taxon>Lophotrochozoa</taxon>
        <taxon>Platyhelminthes</taxon>
        <taxon>Cestoda</taxon>
        <taxon>Eucestoda</taxon>
        <taxon>Diphyllobothriidea</taxon>
        <taxon>Diphyllobothriidae</taxon>
        <taxon>Dibothriocephalus</taxon>
    </lineage>
</organism>
<dbReference type="SUPFAM" id="SSF50630">
    <property type="entry name" value="Acid proteases"/>
    <property type="match status" value="1"/>
</dbReference>
<gene>
    <name evidence="1" type="ORF">DILT_LOCUS15567</name>
</gene>
<dbReference type="Proteomes" id="UP000281553">
    <property type="component" value="Unassembled WGS sequence"/>
</dbReference>
<keyword evidence="2" id="KW-1185">Reference proteome</keyword>
<dbReference type="EMBL" id="UYRU01079936">
    <property type="protein sequence ID" value="VDN30605.1"/>
    <property type="molecule type" value="Genomic_DNA"/>
</dbReference>
<reference evidence="1 2" key="1">
    <citation type="submission" date="2018-11" db="EMBL/GenBank/DDBJ databases">
        <authorList>
            <consortium name="Pathogen Informatics"/>
        </authorList>
    </citation>
    <scope>NUCLEOTIDE SEQUENCE [LARGE SCALE GENOMIC DNA]</scope>
</reference>
<evidence type="ECO:0000313" key="2">
    <source>
        <dbReference type="Proteomes" id="UP000281553"/>
    </source>
</evidence>
<dbReference type="OrthoDB" id="6284779at2759"/>
<evidence type="ECO:0000313" key="1">
    <source>
        <dbReference type="EMBL" id="VDN30605.1"/>
    </source>
</evidence>
<dbReference type="InterPro" id="IPR021109">
    <property type="entry name" value="Peptidase_aspartic_dom_sf"/>
</dbReference>
<proteinExistence type="predicted"/>
<sequence>MIGWPPVITSNKKARNVSGGFLQLTGELVCDVSFDGTQFKGTLYLTKRPNLNLIGLDWIEKLGLLALPLNYICNSVQSTWTSPAASNQLAAKLTSTLQEKIASVFQDGLGDCNQMKHTECTDATNSRPNVSRELLLDTFDLPNPRQETAVTVQIQDPQYLR</sequence>
<name>A0A3P7MLT6_DIBLA</name>